<dbReference type="RefSeq" id="WP_095582128.1">
    <property type="nucleotide sequence ID" value="NZ_JAJQQQ010000012.1"/>
</dbReference>
<gene>
    <name evidence="2" type="ORF">CK936_18810</name>
</gene>
<reference evidence="2 3" key="1">
    <citation type="submission" date="2017-08" db="EMBL/GenBank/DDBJ databases">
        <title>Genome sequence of Streptomyces albireticuli NRRL B-1670.</title>
        <authorList>
            <person name="Graham D.E."/>
            <person name="Mahan K.M."/>
            <person name="Klingeman D.M."/>
            <person name="Hettich R.L."/>
            <person name="Parry R.J."/>
            <person name="Spain J.C."/>
        </authorList>
    </citation>
    <scope>NUCLEOTIDE SEQUENCE [LARGE SCALE GENOMIC DNA]</scope>
    <source>
        <strain evidence="2 3">NRRL B-1670</strain>
    </source>
</reference>
<sequence>MRKNGALVRVTRQGFVKTSVVTALGFSAMAALLIPAASGQVTEDQDRTFVSAAPAFRADSGWG</sequence>
<protein>
    <submittedName>
        <fullName evidence="2">Uncharacterized protein</fullName>
    </submittedName>
</protein>
<evidence type="ECO:0000313" key="3">
    <source>
        <dbReference type="Proteomes" id="UP000218944"/>
    </source>
</evidence>
<organism evidence="2 3">
    <name type="scientific">Streptomyces albireticuli</name>
    <dbReference type="NCBI Taxonomy" id="1940"/>
    <lineage>
        <taxon>Bacteria</taxon>
        <taxon>Bacillati</taxon>
        <taxon>Actinomycetota</taxon>
        <taxon>Actinomycetes</taxon>
        <taxon>Kitasatosporales</taxon>
        <taxon>Streptomycetaceae</taxon>
        <taxon>Streptomyces</taxon>
    </lineage>
</organism>
<comment type="caution">
    <text evidence="2">The sequence shown here is derived from an EMBL/GenBank/DDBJ whole genome shotgun (WGS) entry which is preliminary data.</text>
</comment>
<keyword evidence="1" id="KW-0732">Signal</keyword>
<feature type="chain" id="PRO_5038379380" evidence="1">
    <location>
        <begin position="31"/>
        <end position="63"/>
    </location>
</feature>
<proteinExistence type="predicted"/>
<feature type="signal peptide" evidence="1">
    <location>
        <begin position="1"/>
        <end position="30"/>
    </location>
</feature>
<accession>A0A2A2D7E3</accession>
<keyword evidence="3" id="KW-1185">Reference proteome</keyword>
<dbReference type="EMBL" id="NSJV01000370">
    <property type="protein sequence ID" value="PAU47421.1"/>
    <property type="molecule type" value="Genomic_DNA"/>
</dbReference>
<name>A0A2A2D7E3_9ACTN</name>
<dbReference type="Proteomes" id="UP000218944">
    <property type="component" value="Unassembled WGS sequence"/>
</dbReference>
<dbReference type="AlphaFoldDB" id="A0A2A2D7E3"/>
<evidence type="ECO:0000313" key="2">
    <source>
        <dbReference type="EMBL" id="PAU47421.1"/>
    </source>
</evidence>
<evidence type="ECO:0000256" key="1">
    <source>
        <dbReference type="SAM" id="SignalP"/>
    </source>
</evidence>